<keyword evidence="6 8" id="KW-0472">Membrane</keyword>
<evidence type="ECO:0000256" key="8">
    <source>
        <dbReference type="SAM" id="Phobius"/>
    </source>
</evidence>
<keyword evidence="7" id="KW-0813">Transport</keyword>
<dbReference type="STRING" id="481446.NIT7645_02745"/>
<dbReference type="InterPro" id="IPR010656">
    <property type="entry name" value="DctM"/>
</dbReference>
<protein>
    <submittedName>
        <fullName evidence="10">Neu5Ac permease</fullName>
    </submittedName>
</protein>
<feature type="transmembrane region" description="Helical" evidence="8">
    <location>
        <begin position="279"/>
        <end position="302"/>
    </location>
</feature>
<proteinExistence type="predicted"/>
<keyword evidence="11" id="KW-1185">Reference proteome</keyword>
<feature type="transmembrane region" description="Helical" evidence="8">
    <location>
        <begin position="136"/>
        <end position="157"/>
    </location>
</feature>
<gene>
    <name evidence="10" type="primary">siaT_9</name>
    <name evidence="10" type="ORF">NIT7321_03370</name>
</gene>
<evidence type="ECO:0000313" key="11">
    <source>
        <dbReference type="Proteomes" id="UP000043764"/>
    </source>
</evidence>
<feature type="transmembrane region" description="Helical" evidence="8">
    <location>
        <begin position="427"/>
        <end position="451"/>
    </location>
</feature>
<feature type="transmembrane region" description="Helical" evidence="8">
    <location>
        <begin position="249"/>
        <end position="267"/>
    </location>
</feature>
<evidence type="ECO:0000256" key="6">
    <source>
        <dbReference type="ARBA" id="ARBA00023136"/>
    </source>
</evidence>
<dbReference type="Pfam" id="PF06808">
    <property type="entry name" value="DctM"/>
    <property type="match status" value="1"/>
</dbReference>
<keyword evidence="3 7" id="KW-0997">Cell inner membrane</keyword>
<evidence type="ECO:0000256" key="7">
    <source>
        <dbReference type="RuleBase" id="RU369079"/>
    </source>
</evidence>
<evidence type="ECO:0000256" key="1">
    <source>
        <dbReference type="ARBA" id="ARBA00004429"/>
    </source>
</evidence>
<dbReference type="PANTHER" id="PTHR33362:SF5">
    <property type="entry name" value="C4-DICARBOXYLATE TRAP TRANSPORTER LARGE PERMEASE PROTEIN DCTM"/>
    <property type="match status" value="1"/>
</dbReference>
<evidence type="ECO:0000256" key="3">
    <source>
        <dbReference type="ARBA" id="ARBA00022519"/>
    </source>
</evidence>
<evidence type="ECO:0000313" key="10">
    <source>
        <dbReference type="EMBL" id="CRL12493.1"/>
    </source>
</evidence>
<feature type="transmembrane region" description="Helical" evidence="8">
    <location>
        <begin position="60"/>
        <end position="81"/>
    </location>
</feature>
<feature type="transmembrane region" description="Helical" evidence="8">
    <location>
        <begin position="177"/>
        <end position="200"/>
    </location>
</feature>
<sequence>MTALEIGIASFPVLMMLIFLRVPIGLSMFLVGLVGLIIVTDGTQVAFGRMKSETYTTFSSYSLTIVPMFLLMGHFATLGGMSTALFKAAEGFLGHKKGGVAMAAIGACAGFGAICGSSLATAATMGRVALPELRNYGYAGGFSTATLAAGGTLGILIPPSVVLVIYAILTEQNIAKLFLAAFIPGILAAIGYVIAISIYVRVFPGSAGTRPPVPWGERFAALFHVWPVLLVFGLVVGGIYLGWFTPTEGAAVGALGTGLIAWLNGGLNRETLTDSFMVTARSTAMIFFIVLGAGFYNGFLALTKVPQELADFVVSQGLSPWVVLMLILAFYLVFGCLMDSLSMILLTIPIFYPVISAMDFGLVNLPAMQAEAAMEVLKAGVPQGMGAEMLASIQEAIATGTELTREQMKELGIRVTKGMANRLETEYVAIWFGILVLIVVEVGLITPPVGMNLFVINAMDRTTRMVDTYKAVMFFVASDLIRVVILVAFPIITLLPLMLMR</sequence>
<name>A0A0H5DF92_9RHOB</name>
<feature type="transmembrane region" description="Helical" evidence="8">
    <location>
        <begin position="6"/>
        <end position="39"/>
    </location>
</feature>
<organism evidence="10 11">
    <name type="scientific">Phaeobacter italicus</name>
    <dbReference type="NCBI Taxonomy" id="481446"/>
    <lineage>
        <taxon>Bacteria</taxon>
        <taxon>Pseudomonadati</taxon>
        <taxon>Pseudomonadota</taxon>
        <taxon>Alphaproteobacteria</taxon>
        <taxon>Rhodobacterales</taxon>
        <taxon>Roseobacteraceae</taxon>
        <taxon>Phaeobacter</taxon>
    </lineage>
</organism>
<dbReference type="InterPro" id="IPR004681">
    <property type="entry name" value="TRAP_DctM"/>
</dbReference>
<dbReference type="GO" id="GO:0005886">
    <property type="term" value="C:plasma membrane"/>
    <property type="evidence" value="ECO:0007669"/>
    <property type="project" value="UniProtKB-SubCell"/>
</dbReference>
<evidence type="ECO:0000256" key="5">
    <source>
        <dbReference type="ARBA" id="ARBA00022989"/>
    </source>
</evidence>
<evidence type="ECO:0000259" key="9">
    <source>
        <dbReference type="Pfam" id="PF06808"/>
    </source>
</evidence>
<dbReference type="AlphaFoldDB" id="A0A0H5DF92"/>
<keyword evidence="4 8" id="KW-0812">Transmembrane</keyword>
<feature type="transmembrane region" description="Helical" evidence="8">
    <location>
        <begin position="221"/>
        <end position="243"/>
    </location>
</feature>
<dbReference type="EMBL" id="CVRL01000041">
    <property type="protein sequence ID" value="CRL12493.1"/>
    <property type="molecule type" value="Genomic_DNA"/>
</dbReference>
<dbReference type="RefSeq" id="WP_008559965.1">
    <property type="nucleotide sequence ID" value="NZ_BSKQ01000001.1"/>
</dbReference>
<evidence type="ECO:0000256" key="4">
    <source>
        <dbReference type="ARBA" id="ARBA00022692"/>
    </source>
</evidence>
<evidence type="ECO:0000256" key="2">
    <source>
        <dbReference type="ARBA" id="ARBA00022475"/>
    </source>
</evidence>
<keyword evidence="5 8" id="KW-1133">Transmembrane helix</keyword>
<dbReference type="OrthoDB" id="9790209at2"/>
<dbReference type="GO" id="GO:0022857">
    <property type="term" value="F:transmembrane transporter activity"/>
    <property type="evidence" value="ECO:0007669"/>
    <property type="project" value="UniProtKB-UniRule"/>
</dbReference>
<feature type="domain" description="TRAP C4-dicarboxylate transport system permease DctM subunit" evidence="9">
    <location>
        <begin position="13"/>
        <end position="490"/>
    </location>
</feature>
<feature type="transmembrane region" description="Helical" evidence="8">
    <location>
        <begin position="101"/>
        <end position="124"/>
    </location>
</feature>
<comment type="function">
    <text evidence="7">Part of the tripartite ATP-independent periplasmic (TRAP) transport system.</text>
</comment>
<keyword evidence="2" id="KW-1003">Cell membrane</keyword>
<feature type="transmembrane region" description="Helical" evidence="8">
    <location>
        <begin position="322"/>
        <end position="352"/>
    </location>
</feature>
<accession>A0A0H5DF92</accession>
<reference evidence="10 11" key="1">
    <citation type="submission" date="2015-05" db="EMBL/GenBank/DDBJ databases">
        <authorList>
            <person name="Rodrigo-Torres Lidia"/>
            <person name="Arahal R.David."/>
        </authorList>
    </citation>
    <scope>NUCLEOTIDE SEQUENCE [LARGE SCALE GENOMIC DNA]</scope>
    <source>
        <strain evidence="10 11">CECT 7321</strain>
    </source>
</reference>
<dbReference type="PANTHER" id="PTHR33362">
    <property type="entry name" value="SIALIC ACID TRAP TRANSPORTER PERMEASE PROTEIN SIAT-RELATED"/>
    <property type="match status" value="1"/>
</dbReference>
<feature type="transmembrane region" description="Helical" evidence="8">
    <location>
        <begin position="471"/>
        <end position="499"/>
    </location>
</feature>
<dbReference type="Proteomes" id="UP000043764">
    <property type="component" value="Unassembled WGS sequence"/>
</dbReference>
<comment type="subcellular location">
    <subcellularLocation>
        <location evidence="1 7">Cell inner membrane</location>
        <topology evidence="1 7">Multi-pass membrane protein</topology>
    </subcellularLocation>
</comment>
<dbReference type="GeneID" id="78398880"/>